<gene>
    <name evidence="2" type="ORF">B4110_1566</name>
</gene>
<dbReference type="Proteomes" id="UP000075324">
    <property type="component" value="Unassembled WGS sequence"/>
</dbReference>
<sequence>MVIPFKLELREFKNTPIPITNFVTDESQIYQMDEKQFICVRENVDLSVRFKCDDPNAKLYMDGLDTLPARSVQQDEKGDIYISPSNEEIYLYKQNNRNQSTDDKEDYYPLVPGNYQIRVELDGQIYYSWFKVKPKQMTEEEWEVMKNEIEETLRGLAQELIGKKSSISFYKNSPIPITVLRKLIIIKRDYYKWIQALQQICDNPRIQIKKEYSLIPTEKNPLIDEKTIRYHLRHPESKNHLYAPKHTRKYDLLENRWIRYILNFLIKEMTDALQYIVKYKEKAQKELEAEERYYSDDNIRVIRKKKALFELKEFEEFAKRVRNECYRILQVPWMDEVKNEKPVHIPHVMGLDQRYRTMYQLYRSLKNDDVSVVWDKQYQYYWKRTDLLYEIWGHIKLIQALRSERVGFKVEKGWIFDNDSSSSVKVPFLEPGTVIHFRKGDIKIHLLYDSSLPFNSKETSSENPVYTGSTHNRPDSRIDIFYMDDYVGSIVVDYKNRPLIYIWDSRKGGNHYRTDTMNQLDSYKSSIRSKMVCIKKNPSNSEKVVHPVEEVWAVYPRNYKNPKMESPLEDYGIRLVELSPKDDMKNFEEQLNEVIEKVINKYYSY</sequence>
<dbReference type="PATRIC" id="fig|153151.4.peg.1213"/>
<feature type="domain" description="DUF2357" evidence="1">
    <location>
        <begin position="113"/>
        <end position="288"/>
    </location>
</feature>
<dbReference type="AlphaFoldDB" id="A0A150MK07"/>
<comment type="caution">
    <text evidence="2">The sequence shown here is derived from an EMBL/GenBank/DDBJ whole genome shotgun (WGS) entry which is preliminary data.</text>
</comment>
<proteinExistence type="predicted"/>
<organism evidence="2 3">
    <name type="scientific">Parageobacillus toebii</name>
    <dbReference type="NCBI Taxonomy" id="153151"/>
    <lineage>
        <taxon>Bacteria</taxon>
        <taxon>Bacillati</taxon>
        <taxon>Bacillota</taxon>
        <taxon>Bacilli</taxon>
        <taxon>Bacillales</taxon>
        <taxon>Anoxybacillaceae</taxon>
        <taxon>Parageobacillus</taxon>
    </lineage>
</organism>
<dbReference type="Pfam" id="PF09823">
    <property type="entry name" value="DUF2357"/>
    <property type="match status" value="1"/>
</dbReference>
<evidence type="ECO:0000313" key="2">
    <source>
        <dbReference type="EMBL" id="KYD24783.1"/>
    </source>
</evidence>
<protein>
    <recommendedName>
        <fullName evidence="1">DUF2357 domain-containing protein</fullName>
    </recommendedName>
</protein>
<evidence type="ECO:0000313" key="3">
    <source>
        <dbReference type="Proteomes" id="UP000075324"/>
    </source>
</evidence>
<reference evidence="2 3" key="1">
    <citation type="submission" date="2016-01" db="EMBL/GenBank/DDBJ databases">
        <title>Draft Genome Sequences of Seven Thermophilic Sporeformers Isolated from Foods.</title>
        <authorList>
            <person name="Berendsen E.M."/>
            <person name="Wells-Bennik M.H."/>
            <person name="Krawcyk A.O."/>
            <person name="De Jong A."/>
            <person name="Holsappel S."/>
            <person name="Eijlander R.T."/>
            <person name="Kuipers O.P."/>
        </authorList>
    </citation>
    <scope>NUCLEOTIDE SEQUENCE [LARGE SCALE GENOMIC DNA]</scope>
    <source>
        <strain evidence="2 3">B4110</strain>
    </source>
</reference>
<name>A0A150MK07_9BACL</name>
<evidence type="ECO:0000259" key="1">
    <source>
        <dbReference type="Pfam" id="PF09823"/>
    </source>
</evidence>
<dbReference type="EMBL" id="LQYW01000147">
    <property type="protein sequence ID" value="KYD24783.1"/>
    <property type="molecule type" value="Genomic_DNA"/>
</dbReference>
<accession>A0A150MK07</accession>
<dbReference type="InterPro" id="IPR018633">
    <property type="entry name" value="DUF2357"/>
</dbReference>
<dbReference type="RefSeq" id="WP_062678848.1">
    <property type="nucleotide sequence ID" value="NZ_LQYW01000147.1"/>
</dbReference>